<dbReference type="GO" id="GO:0003676">
    <property type="term" value="F:nucleic acid binding"/>
    <property type="evidence" value="ECO:0007669"/>
    <property type="project" value="InterPro"/>
</dbReference>
<name>A0AAW0T687_SCYPA</name>
<comment type="caution">
    <text evidence="2">The sequence shown here is derived from an EMBL/GenBank/DDBJ whole genome shotgun (WGS) entry which is preliminary data.</text>
</comment>
<evidence type="ECO:0000256" key="1">
    <source>
        <dbReference type="SAM" id="MobiDB-lite"/>
    </source>
</evidence>
<keyword evidence="3" id="KW-1185">Reference proteome</keyword>
<evidence type="ECO:0000313" key="3">
    <source>
        <dbReference type="Proteomes" id="UP001487740"/>
    </source>
</evidence>
<dbReference type="EMBL" id="JARAKH010000039">
    <property type="protein sequence ID" value="KAK8382292.1"/>
    <property type="molecule type" value="Genomic_DNA"/>
</dbReference>
<organism evidence="2 3">
    <name type="scientific">Scylla paramamosain</name>
    <name type="common">Mud crab</name>
    <dbReference type="NCBI Taxonomy" id="85552"/>
    <lineage>
        <taxon>Eukaryota</taxon>
        <taxon>Metazoa</taxon>
        <taxon>Ecdysozoa</taxon>
        <taxon>Arthropoda</taxon>
        <taxon>Crustacea</taxon>
        <taxon>Multicrustacea</taxon>
        <taxon>Malacostraca</taxon>
        <taxon>Eumalacostraca</taxon>
        <taxon>Eucarida</taxon>
        <taxon>Decapoda</taxon>
        <taxon>Pleocyemata</taxon>
        <taxon>Brachyura</taxon>
        <taxon>Eubrachyura</taxon>
        <taxon>Portunoidea</taxon>
        <taxon>Portunidae</taxon>
        <taxon>Portuninae</taxon>
        <taxon>Scylla</taxon>
    </lineage>
</organism>
<accession>A0AAW0T687</accession>
<dbReference type="AlphaFoldDB" id="A0AAW0T687"/>
<proteinExistence type="predicted"/>
<protein>
    <submittedName>
        <fullName evidence="2">Uncharacterized protein</fullName>
    </submittedName>
</protein>
<dbReference type="GO" id="GO:0008270">
    <property type="term" value="F:zinc ion binding"/>
    <property type="evidence" value="ECO:0007669"/>
    <property type="project" value="InterPro"/>
</dbReference>
<feature type="compositionally biased region" description="Polar residues" evidence="1">
    <location>
        <begin position="106"/>
        <end position="115"/>
    </location>
</feature>
<dbReference type="SUPFAM" id="SSF57756">
    <property type="entry name" value="Retrovirus zinc finger-like domains"/>
    <property type="match status" value="1"/>
</dbReference>
<sequence>MAKKVKESGLLLFNLTVPSPQIKQEVYIPLLSCNRCNEVETHMTPNCPHPASFTKCSECSSLEHTFRDCRVQDKKCVNCRGAHSARAMRCPVMREVLEQKEEQLRSQRTQPNTPHQETENEEDRKDTDDTSAETSSDEEGSENDELTIHIIKRDSDDWPQDKTYATLQKGFLDERYKIYHSGTEDAETVARWVKKHKGSLSAYCKSVDLCCPWCNMHYLLQ</sequence>
<gene>
    <name evidence="2" type="ORF">O3P69_015315</name>
</gene>
<dbReference type="Proteomes" id="UP001487740">
    <property type="component" value="Unassembled WGS sequence"/>
</dbReference>
<feature type="compositionally biased region" description="Basic and acidic residues" evidence="1">
    <location>
        <begin position="116"/>
        <end position="128"/>
    </location>
</feature>
<feature type="region of interest" description="Disordered" evidence="1">
    <location>
        <begin position="101"/>
        <end position="145"/>
    </location>
</feature>
<feature type="compositionally biased region" description="Acidic residues" evidence="1">
    <location>
        <begin position="129"/>
        <end position="145"/>
    </location>
</feature>
<reference evidence="2 3" key="1">
    <citation type="submission" date="2023-03" db="EMBL/GenBank/DDBJ databases">
        <title>High-quality genome of Scylla paramamosain provides insights in environmental adaptation.</title>
        <authorList>
            <person name="Zhang L."/>
        </authorList>
    </citation>
    <scope>NUCLEOTIDE SEQUENCE [LARGE SCALE GENOMIC DNA]</scope>
    <source>
        <strain evidence="2">LZ_2023a</strain>
        <tissue evidence="2">Muscle</tissue>
    </source>
</reference>
<dbReference type="InterPro" id="IPR036875">
    <property type="entry name" value="Znf_CCHC_sf"/>
</dbReference>
<evidence type="ECO:0000313" key="2">
    <source>
        <dbReference type="EMBL" id="KAK8382292.1"/>
    </source>
</evidence>